<name>A0A2S5TAR5_9GAMM</name>
<protein>
    <submittedName>
        <fullName evidence="4">TetR/AcrR family transcriptional regulator</fullName>
    </submittedName>
</protein>
<keyword evidence="5" id="KW-1185">Reference proteome</keyword>
<accession>A0A2S5TAR5</accession>
<dbReference type="PROSITE" id="PS50977">
    <property type="entry name" value="HTH_TETR_2"/>
    <property type="match status" value="1"/>
</dbReference>
<evidence type="ECO:0000313" key="4">
    <source>
        <dbReference type="EMBL" id="PPE72090.1"/>
    </source>
</evidence>
<dbReference type="GO" id="GO:0003677">
    <property type="term" value="F:DNA binding"/>
    <property type="evidence" value="ECO:0007669"/>
    <property type="project" value="UniProtKB-UniRule"/>
</dbReference>
<keyword evidence="1 2" id="KW-0238">DNA-binding</keyword>
<evidence type="ECO:0000313" key="5">
    <source>
        <dbReference type="Proteomes" id="UP000238220"/>
    </source>
</evidence>
<evidence type="ECO:0000256" key="1">
    <source>
        <dbReference type="ARBA" id="ARBA00023125"/>
    </source>
</evidence>
<dbReference type="AlphaFoldDB" id="A0A2S5TAR5"/>
<organism evidence="4 5">
    <name type="scientific">Solimonas fluminis</name>
    <dbReference type="NCBI Taxonomy" id="2086571"/>
    <lineage>
        <taxon>Bacteria</taxon>
        <taxon>Pseudomonadati</taxon>
        <taxon>Pseudomonadota</taxon>
        <taxon>Gammaproteobacteria</taxon>
        <taxon>Nevskiales</taxon>
        <taxon>Nevskiaceae</taxon>
        <taxon>Solimonas</taxon>
    </lineage>
</organism>
<comment type="caution">
    <text evidence="4">The sequence shown here is derived from an EMBL/GenBank/DDBJ whole genome shotgun (WGS) entry which is preliminary data.</text>
</comment>
<feature type="DNA-binding region" description="H-T-H motif" evidence="2">
    <location>
        <begin position="43"/>
        <end position="62"/>
    </location>
</feature>
<dbReference type="SUPFAM" id="SSF46689">
    <property type="entry name" value="Homeodomain-like"/>
    <property type="match status" value="1"/>
</dbReference>
<evidence type="ECO:0000256" key="2">
    <source>
        <dbReference type="PROSITE-ProRule" id="PRU00335"/>
    </source>
</evidence>
<feature type="domain" description="HTH tetR-type" evidence="3">
    <location>
        <begin position="20"/>
        <end position="80"/>
    </location>
</feature>
<dbReference type="RefSeq" id="WP_104232246.1">
    <property type="nucleotide sequence ID" value="NZ_PSNW01000016.1"/>
</dbReference>
<evidence type="ECO:0000259" key="3">
    <source>
        <dbReference type="PROSITE" id="PS50977"/>
    </source>
</evidence>
<dbReference type="Pfam" id="PF00440">
    <property type="entry name" value="TetR_N"/>
    <property type="match status" value="1"/>
</dbReference>
<dbReference type="OrthoDB" id="9811084at2"/>
<reference evidence="4 5" key="1">
    <citation type="submission" date="2018-02" db="EMBL/GenBank/DDBJ databases">
        <title>Genome sequencing of Solimonas sp. HR-BB.</title>
        <authorList>
            <person name="Lee Y."/>
            <person name="Jeon C.O."/>
        </authorList>
    </citation>
    <scope>NUCLEOTIDE SEQUENCE [LARGE SCALE GENOMIC DNA]</scope>
    <source>
        <strain evidence="4 5">HR-BB</strain>
    </source>
</reference>
<dbReference type="Proteomes" id="UP000238220">
    <property type="component" value="Unassembled WGS sequence"/>
</dbReference>
<dbReference type="InterPro" id="IPR050624">
    <property type="entry name" value="HTH-type_Tx_Regulator"/>
</dbReference>
<dbReference type="Gene3D" id="1.10.357.10">
    <property type="entry name" value="Tetracycline Repressor, domain 2"/>
    <property type="match status" value="1"/>
</dbReference>
<dbReference type="PANTHER" id="PTHR43479:SF11">
    <property type="entry name" value="ACREF_ENVCD OPERON REPRESSOR-RELATED"/>
    <property type="match status" value="1"/>
</dbReference>
<dbReference type="InterPro" id="IPR009057">
    <property type="entry name" value="Homeodomain-like_sf"/>
</dbReference>
<sequence length="192" mass="20920">MDHIKENLAPAGVVTDARMLRTRKALREALLALIERKQLDEITIRDIAAEAGIGYATFFRHHGSKADLLDDVAAEQIAQLMARTLPLMESTDTKAGCRALAEYVHANRAIWSALLTGGASGAMRETFIRMSVQGAAHIKTLSWLPVELGAVFGVGATVEILAWWLRRPDEVSTEQIAEILHRLVVVPTVGSG</sequence>
<proteinExistence type="predicted"/>
<dbReference type="PANTHER" id="PTHR43479">
    <property type="entry name" value="ACREF/ENVCD OPERON REPRESSOR-RELATED"/>
    <property type="match status" value="1"/>
</dbReference>
<dbReference type="InterPro" id="IPR001647">
    <property type="entry name" value="HTH_TetR"/>
</dbReference>
<gene>
    <name evidence="4" type="ORF">C3942_20570</name>
</gene>
<dbReference type="EMBL" id="PSNW01000016">
    <property type="protein sequence ID" value="PPE72090.1"/>
    <property type="molecule type" value="Genomic_DNA"/>
</dbReference>